<evidence type="ECO:0000313" key="1">
    <source>
        <dbReference type="EMBL" id="KAK7044776.1"/>
    </source>
</evidence>
<accession>A0AAW0D217</accession>
<evidence type="ECO:0000313" key="2">
    <source>
        <dbReference type="Proteomes" id="UP001362999"/>
    </source>
</evidence>
<dbReference type="Proteomes" id="UP001362999">
    <property type="component" value="Unassembled WGS sequence"/>
</dbReference>
<gene>
    <name evidence="1" type="ORF">R3P38DRAFT_3177012</name>
</gene>
<dbReference type="AlphaFoldDB" id="A0AAW0D217"/>
<proteinExistence type="predicted"/>
<name>A0AAW0D217_9AGAR</name>
<comment type="caution">
    <text evidence="1">The sequence shown here is derived from an EMBL/GenBank/DDBJ whole genome shotgun (WGS) entry which is preliminary data.</text>
</comment>
<sequence>MVSVLGSNEEQLDGSMRVPTTPSLQLLSAMTLKPNGGTNDLVALCGLWRRLSARIPTTQTLKTTQAIHPLTLQLTPRNNFLHIPLPPLFPNLGAQPLNVSGVSDRFVSPPPSTATPPLNQHLIATSPPFRLATRLQRPAAAHPHLAPAAVYPVGDIRPSPGAGDGDIPDLGRLDEGVYDIGGMDIGGMDMEEEVKEAYEIVKQIIDVLDVLVEGMEICGGGEYI</sequence>
<keyword evidence="2" id="KW-1185">Reference proteome</keyword>
<protein>
    <submittedName>
        <fullName evidence="1">Uncharacterized protein</fullName>
    </submittedName>
</protein>
<organism evidence="1 2">
    <name type="scientific">Favolaschia claudopus</name>
    <dbReference type="NCBI Taxonomy" id="2862362"/>
    <lineage>
        <taxon>Eukaryota</taxon>
        <taxon>Fungi</taxon>
        <taxon>Dikarya</taxon>
        <taxon>Basidiomycota</taxon>
        <taxon>Agaricomycotina</taxon>
        <taxon>Agaricomycetes</taxon>
        <taxon>Agaricomycetidae</taxon>
        <taxon>Agaricales</taxon>
        <taxon>Marasmiineae</taxon>
        <taxon>Mycenaceae</taxon>
        <taxon>Favolaschia</taxon>
    </lineage>
</organism>
<reference evidence="1 2" key="1">
    <citation type="journal article" date="2024" name="J Genomics">
        <title>Draft genome sequencing and assembly of Favolaschia claudopus CIRM-BRFM 2984 isolated from oak limbs.</title>
        <authorList>
            <person name="Navarro D."/>
            <person name="Drula E."/>
            <person name="Chaduli D."/>
            <person name="Cazenave R."/>
            <person name="Ahrendt S."/>
            <person name="Wang J."/>
            <person name="Lipzen A."/>
            <person name="Daum C."/>
            <person name="Barry K."/>
            <person name="Grigoriev I.V."/>
            <person name="Favel A."/>
            <person name="Rosso M.N."/>
            <person name="Martin F."/>
        </authorList>
    </citation>
    <scope>NUCLEOTIDE SEQUENCE [LARGE SCALE GENOMIC DNA]</scope>
    <source>
        <strain evidence="1 2">CIRM-BRFM 2984</strain>
    </source>
</reference>
<dbReference type="EMBL" id="JAWWNJ010000011">
    <property type="protein sequence ID" value="KAK7044776.1"/>
    <property type="molecule type" value="Genomic_DNA"/>
</dbReference>